<accession>A0ABS4Z8N6</accession>
<evidence type="ECO:0000313" key="6">
    <source>
        <dbReference type="EMBL" id="MBP2417349.1"/>
    </source>
</evidence>
<dbReference type="RefSeq" id="WP_307804070.1">
    <property type="nucleotide sequence ID" value="NZ_BAAAMH010000005.1"/>
</dbReference>
<keyword evidence="3 6" id="KW-0378">Hydrolase</keyword>
<dbReference type="Gene3D" id="2.30.40.10">
    <property type="entry name" value="Urease, subunit C, domain 1"/>
    <property type="match status" value="1"/>
</dbReference>
<gene>
    <name evidence="6" type="ORF">JOF54_002271</name>
</gene>
<protein>
    <submittedName>
        <fullName evidence="6">Guanine deaminase</fullName>
        <ecNumber evidence="6">3.5.4.3</ecNumber>
    </submittedName>
</protein>
<dbReference type="EC" id="3.5.4.3" evidence="6"/>
<dbReference type="InterPro" id="IPR032466">
    <property type="entry name" value="Metal_Hydrolase"/>
</dbReference>
<dbReference type="Proteomes" id="UP000758168">
    <property type="component" value="Unassembled WGS sequence"/>
</dbReference>
<dbReference type="PANTHER" id="PTHR11271">
    <property type="entry name" value="GUANINE DEAMINASE"/>
    <property type="match status" value="1"/>
</dbReference>
<dbReference type="InterPro" id="IPR006680">
    <property type="entry name" value="Amidohydro-rel"/>
</dbReference>
<evidence type="ECO:0000256" key="2">
    <source>
        <dbReference type="ARBA" id="ARBA00022723"/>
    </source>
</evidence>
<evidence type="ECO:0000256" key="1">
    <source>
        <dbReference type="ARBA" id="ARBA00001947"/>
    </source>
</evidence>
<dbReference type="SUPFAM" id="SSF51338">
    <property type="entry name" value="Composite domain of metallo-dependent hydrolases"/>
    <property type="match status" value="1"/>
</dbReference>
<dbReference type="EMBL" id="JAGIOB010000001">
    <property type="protein sequence ID" value="MBP2417349.1"/>
    <property type="molecule type" value="Genomic_DNA"/>
</dbReference>
<keyword evidence="7" id="KW-1185">Reference proteome</keyword>
<name>A0ABS4Z8N6_9ACTN</name>
<dbReference type="InterPro" id="IPR011059">
    <property type="entry name" value="Metal-dep_hydrolase_composite"/>
</dbReference>
<comment type="caution">
    <text evidence="6">The sequence shown here is derived from an EMBL/GenBank/DDBJ whole genome shotgun (WGS) entry which is preliminary data.</text>
</comment>
<dbReference type="Pfam" id="PF01979">
    <property type="entry name" value="Amidohydro_1"/>
    <property type="match status" value="1"/>
</dbReference>
<evidence type="ECO:0000259" key="5">
    <source>
        <dbReference type="Pfam" id="PF01979"/>
    </source>
</evidence>
<keyword evidence="2" id="KW-0479">Metal-binding</keyword>
<comment type="cofactor">
    <cofactor evidence="1">
        <name>Zn(2+)</name>
        <dbReference type="ChEBI" id="CHEBI:29105"/>
    </cofactor>
</comment>
<proteinExistence type="predicted"/>
<evidence type="ECO:0000256" key="4">
    <source>
        <dbReference type="ARBA" id="ARBA00022833"/>
    </source>
</evidence>
<evidence type="ECO:0000256" key="3">
    <source>
        <dbReference type="ARBA" id="ARBA00022801"/>
    </source>
</evidence>
<organism evidence="6 7">
    <name type="scientific">Microlunatus capsulatus</name>
    <dbReference type="NCBI Taxonomy" id="99117"/>
    <lineage>
        <taxon>Bacteria</taxon>
        <taxon>Bacillati</taxon>
        <taxon>Actinomycetota</taxon>
        <taxon>Actinomycetes</taxon>
        <taxon>Propionibacteriales</taxon>
        <taxon>Propionibacteriaceae</taxon>
        <taxon>Microlunatus</taxon>
    </lineage>
</organism>
<dbReference type="SUPFAM" id="SSF51556">
    <property type="entry name" value="Metallo-dependent hydrolases"/>
    <property type="match status" value="1"/>
</dbReference>
<reference evidence="6 7" key="1">
    <citation type="submission" date="2021-03" db="EMBL/GenBank/DDBJ databases">
        <title>Sequencing the genomes of 1000 actinobacteria strains.</title>
        <authorList>
            <person name="Klenk H.-P."/>
        </authorList>
    </citation>
    <scope>NUCLEOTIDE SEQUENCE [LARGE SCALE GENOMIC DNA]</scope>
    <source>
        <strain evidence="6 7">DSM 12936</strain>
    </source>
</reference>
<feature type="domain" description="Amidohydrolase-related" evidence="5">
    <location>
        <begin position="77"/>
        <end position="472"/>
    </location>
</feature>
<dbReference type="Gene3D" id="3.20.20.140">
    <property type="entry name" value="Metal-dependent hydrolases"/>
    <property type="match status" value="1"/>
</dbReference>
<dbReference type="InterPro" id="IPR051607">
    <property type="entry name" value="Metallo-dep_hydrolases"/>
</dbReference>
<dbReference type="PANTHER" id="PTHR11271:SF6">
    <property type="entry name" value="GUANINE DEAMINASE"/>
    <property type="match status" value="1"/>
</dbReference>
<sequence>MSPVGAPEPLPAPARLVLRGHVFHVAGDATLATARERLVSLPDGALVIADDGTIAWLGAHSALPREHADVPVRRADFVLPGFVDTHLHYPQTFSLGAHGGGQLLDWLQRCIFPAEARLADPAVSTAMAEAFVERRVAVGTTAALVFGSAFPTAQDALFAAHQRAGLRLVSGRGVQTVGSPAAAPLLTGEEEALDLVAQEIERWHLADTGDLATARLQVAVVPRFSLSVTPTTLAGLGELYAGVRDRGVYFHSHLSEHDTPGTGEVAAVRAAYGVRDYLDTYDGRFRPGSAVGGESLLGRRSILAHAVHCTDAELARLAETGSSIAHCPTSQQFLGSGTLPWRRTTAAGVRVALGTDIGAGDEWLVSRVLNDAYKVHLSEPGAAGVALHPAELLYTGTLAGAQALDQDDRFGNLDVGKEADLVLVDTSAQPGLGAILGAVAQQGGPGDQDDATLFALLMGLREPAITGVFVAGHAITSGPVR</sequence>
<evidence type="ECO:0000313" key="7">
    <source>
        <dbReference type="Proteomes" id="UP000758168"/>
    </source>
</evidence>
<keyword evidence="4" id="KW-0862">Zinc</keyword>
<dbReference type="GO" id="GO:0008892">
    <property type="term" value="F:guanine deaminase activity"/>
    <property type="evidence" value="ECO:0007669"/>
    <property type="project" value="UniProtKB-EC"/>
</dbReference>